<organism evidence="2 3">
    <name type="scientific">Vitrella brassicaformis (strain CCMP3155)</name>
    <dbReference type="NCBI Taxonomy" id="1169540"/>
    <lineage>
        <taxon>Eukaryota</taxon>
        <taxon>Sar</taxon>
        <taxon>Alveolata</taxon>
        <taxon>Colpodellida</taxon>
        <taxon>Vitrellaceae</taxon>
        <taxon>Vitrella</taxon>
    </lineage>
</organism>
<evidence type="ECO:0008006" key="4">
    <source>
        <dbReference type="Google" id="ProtNLM"/>
    </source>
</evidence>
<feature type="compositionally biased region" description="Basic and acidic residues" evidence="1">
    <location>
        <begin position="154"/>
        <end position="164"/>
    </location>
</feature>
<feature type="compositionally biased region" description="Low complexity" evidence="1">
    <location>
        <begin position="212"/>
        <end position="221"/>
    </location>
</feature>
<protein>
    <recommendedName>
        <fullName evidence="4">C2 domain-containing protein</fullName>
    </recommendedName>
</protein>
<evidence type="ECO:0000313" key="2">
    <source>
        <dbReference type="EMBL" id="CEM35955.1"/>
    </source>
</evidence>
<proteinExistence type="predicted"/>
<name>A0A0G4GXX6_VITBC</name>
<dbReference type="Proteomes" id="UP000041254">
    <property type="component" value="Unassembled WGS sequence"/>
</dbReference>
<feature type="region of interest" description="Disordered" evidence="1">
    <location>
        <begin position="152"/>
        <end position="275"/>
    </location>
</feature>
<dbReference type="EMBL" id="CDMY01000869">
    <property type="protein sequence ID" value="CEM35955.1"/>
    <property type="molecule type" value="Genomic_DNA"/>
</dbReference>
<evidence type="ECO:0000256" key="1">
    <source>
        <dbReference type="SAM" id="MobiDB-lite"/>
    </source>
</evidence>
<dbReference type="AlphaFoldDB" id="A0A0G4GXX6"/>
<dbReference type="InParanoid" id="A0A0G4GXX6"/>
<evidence type="ECO:0000313" key="3">
    <source>
        <dbReference type="Proteomes" id="UP000041254"/>
    </source>
</evidence>
<reference evidence="2 3" key="1">
    <citation type="submission" date="2014-11" db="EMBL/GenBank/DDBJ databases">
        <authorList>
            <person name="Zhu J."/>
            <person name="Qi W."/>
            <person name="Song R."/>
        </authorList>
    </citation>
    <scope>NUCLEOTIDE SEQUENCE [LARGE SCALE GENOMIC DNA]</scope>
</reference>
<accession>A0A0G4GXX6</accession>
<keyword evidence="3" id="KW-1185">Reference proteome</keyword>
<gene>
    <name evidence="2" type="ORF">Vbra_19034</name>
</gene>
<sequence>MHRGPLAQPAAVGEGRVNLVEQPSSGSSAYYHFLWQQEARLRQRLESELEGLKVEYELISAGLAARQRSLTKLAAQVDQLSRQHHPHLPKQMKHLKRDLDLLVATLASILSTLTDGGVALSPSCISQIAALMHPLLPYDERLRTSFQQLMTRPCKAEDTTRAPSRENQLTSSCRREVAALPPSRSASPTLPAAKKPSMELPEDEPPQEQDSHSAQPPAAAASDKRPSEPLDAAHATRVGGRIVHRGVSRHPATTTPPSEGPTRRASLADQAGRPRLDVRVRAATLTSDEGRPAAVESVWVELGMGSNHRKTPAAIPVLASAEPGCTSLRADWPSSTPPLTFDYGQEQNITVALWVLGRWQVGPALCVPSPHVLSIRLVRGSNIPRSELFGPSESLVEAYWAPEGWAPQHRRPLPSPASSDSVSVSAAKGGVDPVWEEWEGWLLLPLADMQPSQDAVVLFRVLAKKDGSLLAETSMQALALIEASESKPITAPLHLRGRAIPDASIDLAAEALPTCQAKRQTPPEIVARGEVPLINQEETARSEESVVQYTEGPVEARLAGADGCGHAYVARVGLDVRWPPIGAPAQSRSTTWQDDHE</sequence>
<dbReference type="VEuPathDB" id="CryptoDB:Vbra_19034"/>